<dbReference type="CDD" id="cd07216">
    <property type="entry name" value="Pat17_PNPLA8_PNPLA9_like3"/>
    <property type="match status" value="1"/>
</dbReference>
<gene>
    <name evidence="5" type="ORF">K460DRAFT_382125</name>
</gene>
<dbReference type="PROSITE" id="PS50005">
    <property type="entry name" value="TPR"/>
    <property type="match status" value="4"/>
</dbReference>
<dbReference type="PRINTS" id="PR00381">
    <property type="entry name" value="KINESINLIGHT"/>
</dbReference>
<name>A0A9P4GSS4_9PLEO</name>
<dbReference type="Pfam" id="PF01734">
    <property type="entry name" value="Patatin"/>
    <property type="match status" value="1"/>
</dbReference>
<dbReference type="PROSITE" id="PS51635">
    <property type="entry name" value="PNPLA"/>
    <property type="match status" value="1"/>
</dbReference>
<dbReference type="GO" id="GO:0046486">
    <property type="term" value="P:glycerolipid metabolic process"/>
    <property type="evidence" value="ECO:0007669"/>
    <property type="project" value="UniProtKB-ARBA"/>
</dbReference>
<dbReference type="InterPro" id="IPR011990">
    <property type="entry name" value="TPR-like_helical_dom_sf"/>
</dbReference>
<dbReference type="SMART" id="SM00028">
    <property type="entry name" value="TPR"/>
    <property type="match status" value="6"/>
</dbReference>
<feature type="repeat" description="TPR" evidence="2">
    <location>
        <begin position="967"/>
        <end position="1000"/>
    </location>
</feature>
<dbReference type="InterPro" id="IPR053137">
    <property type="entry name" value="NLR-like"/>
</dbReference>
<comment type="caution">
    <text evidence="5">The sequence shown here is derived from an EMBL/GenBank/DDBJ whole genome shotgun (WGS) entry which is preliminary data.</text>
</comment>
<feature type="short sequence motif" description="GXGXXG" evidence="3">
    <location>
        <begin position="40"/>
        <end position="45"/>
    </location>
</feature>
<feature type="short sequence motif" description="GXSXG" evidence="3">
    <location>
        <begin position="76"/>
        <end position="80"/>
    </location>
</feature>
<keyword evidence="1 3" id="KW-0443">Lipid metabolism</keyword>
<dbReference type="InterPro" id="IPR002641">
    <property type="entry name" value="PNPLA_dom"/>
</dbReference>
<evidence type="ECO:0000259" key="4">
    <source>
        <dbReference type="PROSITE" id="PS51635"/>
    </source>
</evidence>
<dbReference type="SUPFAM" id="SSF52151">
    <property type="entry name" value="FabD/lysophospholipase-like"/>
    <property type="match status" value="1"/>
</dbReference>
<feature type="active site" description="Proton acceptor" evidence="3">
    <location>
        <position position="221"/>
    </location>
</feature>
<dbReference type="Pfam" id="PF13424">
    <property type="entry name" value="TPR_12"/>
    <property type="match status" value="2"/>
</dbReference>
<dbReference type="InterPro" id="IPR019734">
    <property type="entry name" value="TPR_rpt"/>
</dbReference>
<sequence>MQILRLPPSSCAAISLTIHTNLNQLPVMAVDELRLLALDGGGVRGLSALMILEQLMEAVNPDAPPKPCEYFDMIGGTSTGGLIAIMLGRLRMSVADSIAAYLTLSDRVFRKTRHRVTVRGKVQGRFDSEELARAVREVVQQQGLSEDTLLKDAPEAGCRVFVCATSKETSETVCLTSYRTPRGNSDLLNSVKMWEACRATSAASSFFDPIAVGRFDEKFVDGATGANNPVRELWDQAQLVWGPGPLEGKVKCLVSIGTGVPSLKPFKDDVFHIAETLIAIATETEQTAERFRREKSLLADTGRYYRFNVVRGLEDIGLEESKKVKEMAAATRKYIGSEEVYRQMQACAGSIAGRAYFGEYHINFSLEGVPTVSHFVDRPKEMEGLERVLLPGRGQSCRQKIHVLHGLGGIGKTQLAVAFARQYHRQFSSVFWLDGSSEDNLKRSIVSHASRIPSGQIPETSRKANSEADVNAVVKGIMDWLARPDNTVWLLIFDNVDREYDPRGSDDPDAYNVKDYLSGADHGSVLVTTRLAKLQQLGESQPLTKVDHKQAQAILESWYKGKHDTTEIKCLLEKLDGLPLAIAQAGAYLQQSGVGLTAYLRFYEQQWSELMESDDAPLQDYPRSVWKTWAISYQTIRREHEATANLLLLWSFLDNKDLWYGLIAAADQKSTVASRMLSEWIGGIASSELEFSRAMKLLLKYSLIEKVEETASYATHPVVHQWAYHSQGKCFAVEITRLAVITVGYAVPMGPSREDMAIQRRLHPHAQVCSKWVVEGKTKRRFADNDGHAEDVEKDEELSVLQAAHNLGILYKDQGKLGEAEQMYKWVLRECEQLAPDHTLILVTTTNLGNVYSIQGKVDKAEQMYMRALQGYEEALRPKHYSILETVNNLGVLYMRQGKLDKAEQMYKRALQGNREPGSEHTSMPATINNLGNVYMEQGKLDKAEQMYIQALQGCEEALGPKQYSTLETVNNLGVLYKRQGKLDKAEQMYKRALQGYQRVLDHTTLQTYQPALDALNNMAVLYKIRGENERARAMYSSVLVGYQVLFGPSHDNCQELEACLDRLPHSQQGKEDGWAVLAELLTSKAHGSTEDWSEQIAESVTPEVQNSEEDELEQVAEPVIPEVYSSEEDDLEQIAEPVVPEVRGSKEKKKWRLAVRRAVERVFQ</sequence>
<dbReference type="Gene3D" id="1.25.40.10">
    <property type="entry name" value="Tetratricopeptide repeat domain"/>
    <property type="match status" value="2"/>
</dbReference>
<proteinExistence type="predicted"/>
<reference evidence="5" key="1">
    <citation type="submission" date="2020-01" db="EMBL/GenBank/DDBJ databases">
        <authorList>
            <consortium name="DOE Joint Genome Institute"/>
            <person name="Haridas S."/>
            <person name="Albert R."/>
            <person name="Binder M."/>
            <person name="Bloem J."/>
            <person name="Labutti K."/>
            <person name="Salamov A."/>
            <person name="Andreopoulos B."/>
            <person name="Baker S.E."/>
            <person name="Barry K."/>
            <person name="Bills G."/>
            <person name="Bluhm B.H."/>
            <person name="Cannon C."/>
            <person name="Castanera R."/>
            <person name="Culley D.E."/>
            <person name="Daum C."/>
            <person name="Ezra D."/>
            <person name="Gonzalez J.B."/>
            <person name="Henrissat B."/>
            <person name="Kuo A."/>
            <person name="Liang C."/>
            <person name="Lipzen A."/>
            <person name="Lutzoni F."/>
            <person name="Magnuson J."/>
            <person name="Mondo S."/>
            <person name="Nolan M."/>
            <person name="Ohm R."/>
            <person name="Pangilinan J."/>
            <person name="Park H.-J."/>
            <person name="Ramirez L."/>
            <person name="Alfaro M."/>
            <person name="Sun H."/>
            <person name="Tritt A."/>
            <person name="Yoshinaga Y."/>
            <person name="Zwiers L.-H."/>
            <person name="Turgeon B.G."/>
            <person name="Goodwin S.B."/>
            <person name="Spatafora J.W."/>
            <person name="Crous P.W."/>
            <person name="Grigoriev I.V."/>
        </authorList>
    </citation>
    <scope>NUCLEOTIDE SEQUENCE</scope>
    <source>
        <strain evidence="5">CBS 394.84</strain>
    </source>
</reference>
<dbReference type="Pfam" id="PF13374">
    <property type="entry name" value="TPR_10"/>
    <property type="match status" value="2"/>
</dbReference>
<dbReference type="AlphaFoldDB" id="A0A9P4GSS4"/>
<dbReference type="OrthoDB" id="1658288at2759"/>
<accession>A0A9P4GSS4</accession>
<organism evidence="5 6">
    <name type="scientific">Cucurbitaria berberidis CBS 394.84</name>
    <dbReference type="NCBI Taxonomy" id="1168544"/>
    <lineage>
        <taxon>Eukaryota</taxon>
        <taxon>Fungi</taxon>
        <taxon>Dikarya</taxon>
        <taxon>Ascomycota</taxon>
        <taxon>Pezizomycotina</taxon>
        <taxon>Dothideomycetes</taxon>
        <taxon>Pleosporomycetidae</taxon>
        <taxon>Pleosporales</taxon>
        <taxon>Pleosporineae</taxon>
        <taxon>Cucurbitariaceae</taxon>
        <taxon>Cucurbitaria</taxon>
    </lineage>
</organism>
<dbReference type="GeneID" id="63852648"/>
<dbReference type="EMBL" id="ML976614">
    <property type="protein sequence ID" value="KAF1850391.1"/>
    <property type="molecule type" value="Genomic_DNA"/>
</dbReference>
<feature type="domain" description="PNPLA" evidence="4">
    <location>
        <begin position="36"/>
        <end position="234"/>
    </location>
</feature>
<dbReference type="Proteomes" id="UP000800039">
    <property type="component" value="Unassembled WGS sequence"/>
</dbReference>
<dbReference type="GO" id="GO:0016787">
    <property type="term" value="F:hydrolase activity"/>
    <property type="evidence" value="ECO:0007669"/>
    <property type="project" value="UniProtKB-UniRule"/>
</dbReference>
<keyword evidence="3" id="KW-0378">Hydrolase</keyword>
<keyword evidence="6" id="KW-1185">Reference proteome</keyword>
<keyword evidence="3" id="KW-0442">Lipid degradation</keyword>
<dbReference type="Gene3D" id="3.40.50.300">
    <property type="entry name" value="P-loop containing nucleotide triphosphate hydrolases"/>
    <property type="match status" value="1"/>
</dbReference>
<dbReference type="InterPro" id="IPR016035">
    <property type="entry name" value="Acyl_Trfase/lysoPLipase"/>
</dbReference>
<dbReference type="SUPFAM" id="SSF48452">
    <property type="entry name" value="TPR-like"/>
    <property type="match status" value="1"/>
</dbReference>
<dbReference type="PANTHER" id="PTHR46082">
    <property type="entry name" value="ATP/GTP-BINDING PROTEIN-RELATED"/>
    <property type="match status" value="1"/>
</dbReference>
<feature type="repeat" description="TPR" evidence="2">
    <location>
        <begin position="884"/>
        <end position="917"/>
    </location>
</feature>
<dbReference type="PROSITE" id="PS50293">
    <property type="entry name" value="TPR_REGION"/>
    <property type="match status" value="1"/>
</dbReference>
<evidence type="ECO:0000313" key="6">
    <source>
        <dbReference type="Proteomes" id="UP000800039"/>
    </source>
</evidence>
<feature type="repeat" description="TPR" evidence="2">
    <location>
        <begin position="925"/>
        <end position="958"/>
    </location>
</feature>
<dbReference type="GO" id="GO:0016042">
    <property type="term" value="P:lipid catabolic process"/>
    <property type="evidence" value="ECO:0007669"/>
    <property type="project" value="UniProtKB-UniRule"/>
</dbReference>
<dbReference type="PANTHER" id="PTHR46082:SF6">
    <property type="entry name" value="AAA+ ATPASE DOMAIN-CONTAINING PROTEIN-RELATED"/>
    <property type="match status" value="1"/>
</dbReference>
<protein>
    <recommendedName>
        <fullName evidence="4">PNPLA domain-containing protein</fullName>
    </recommendedName>
</protein>
<keyword evidence="2" id="KW-0802">TPR repeat</keyword>
<evidence type="ECO:0000256" key="3">
    <source>
        <dbReference type="PROSITE-ProRule" id="PRU01161"/>
    </source>
</evidence>
<evidence type="ECO:0000313" key="5">
    <source>
        <dbReference type="EMBL" id="KAF1850391.1"/>
    </source>
</evidence>
<feature type="repeat" description="TPR" evidence="2">
    <location>
        <begin position="842"/>
        <end position="875"/>
    </location>
</feature>
<evidence type="ECO:0000256" key="1">
    <source>
        <dbReference type="ARBA" id="ARBA00023098"/>
    </source>
</evidence>
<dbReference type="InterPro" id="IPR027417">
    <property type="entry name" value="P-loop_NTPase"/>
</dbReference>
<evidence type="ECO:0000256" key="2">
    <source>
        <dbReference type="PROSITE-ProRule" id="PRU00339"/>
    </source>
</evidence>
<feature type="short sequence motif" description="DGA/G" evidence="3">
    <location>
        <begin position="221"/>
        <end position="223"/>
    </location>
</feature>
<dbReference type="RefSeq" id="XP_040792954.1">
    <property type="nucleotide sequence ID" value="XM_040935397.1"/>
</dbReference>
<dbReference type="SUPFAM" id="SSF52540">
    <property type="entry name" value="P-loop containing nucleoside triphosphate hydrolases"/>
    <property type="match status" value="1"/>
</dbReference>
<feature type="active site" description="Nucleophile" evidence="3">
    <location>
        <position position="78"/>
    </location>
</feature>
<dbReference type="Gene3D" id="3.40.1090.10">
    <property type="entry name" value="Cytosolic phospholipase A2 catalytic domain"/>
    <property type="match status" value="1"/>
</dbReference>